<feature type="compositionally biased region" description="Pro residues" evidence="1">
    <location>
        <begin position="206"/>
        <end position="215"/>
    </location>
</feature>
<dbReference type="PRINTS" id="PR01217">
    <property type="entry name" value="PRICHEXTENSN"/>
</dbReference>
<gene>
    <name evidence="2" type="ORF">V2H45_14465</name>
</gene>
<evidence type="ECO:0008006" key="4">
    <source>
        <dbReference type="Google" id="ProtNLM"/>
    </source>
</evidence>
<reference evidence="2" key="1">
    <citation type="submission" date="2024-01" db="EMBL/GenBank/DDBJ databases">
        <title>Bank of Algae and Cyanobacteria of the Azores (BACA) strain genomes.</title>
        <authorList>
            <person name="Luz R."/>
            <person name="Cordeiro R."/>
            <person name="Fonseca A."/>
            <person name="Goncalves V."/>
        </authorList>
    </citation>
    <scope>NUCLEOTIDE SEQUENCE</scope>
    <source>
        <strain evidence="2">BACA0141</strain>
    </source>
</reference>
<feature type="compositionally biased region" description="Low complexity" evidence="1">
    <location>
        <begin position="245"/>
        <end position="259"/>
    </location>
</feature>
<organism evidence="2 3">
    <name type="scientific">Tumidithrix elongata BACA0141</name>
    <dbReference type="NCBI Taxonomy" id="2716417"/>
    <lineage>
        <taxon>Bacteria</taxon>
        <taxon>Bacillati</taxon>
        <taxon>Cyanobacteriota</taxon>
        <taxon>Cyanophyceae</taxon>
        <taxon>Pseudanabaenales</taxon>
        <taxon>Pseudanabaenaceae</taxon>
        <taxon>Tumidithrix</taxon>
        <taxon>Tumidithrix elongata</taxon>
    </lineage>
</organism>
<evidence type="ECO:0000256" key="1">
    <source>
        <dbReference type="SAM" id="MobiDB-lite"/>
    </source>
</evidence>
<keyword evidence="3" id="KW-1185">Reference proteome</keyword>
<accession>A0AAW9Q3F9</accession>
<evidence type="ECO:0000313" key="3">
    <source>
        <dbReference type="Proteomes" id="UP001333818"/>
    </source>
</evidence>
<dbReference type="Proteomes" id="UP001333818">
    <property type="component" value="Unassembled WGS sequence"/>
</dbReference>
<dbReference type="RefSeq" id="WP_330484369.1">
    <property type="nucleotide sequence ID" value="NZ_JAZBJZ010000058.1"/>
</dbReference>
<dbReference type="EMBL" id="JAZBJZ010000058">
    <property type="protein sequence ID" value="MEE3717940.1"/>
    <property type="molecule type" value="Genomic_DNA"/>
</dbReference>
<feature type="region of interest" description="Disordered" evidence="1">
    <location>
        <begin position="170"/>
        <end position="260"/>
    </location>
</feature>
<evidence type="ECO:0000313" key="2">
    <source>
        <dbReference type="EMBL" id="MEE3717940.1"/>
    </source>
</evidence>
<sequence length="343" mass="36660">MKAKKLSTQQSESKQAKSTWLSKLRQRLLFFFIGVCFVSLLAPQLASVVAQDVNQARVKEVIDGNQVYIQERQANVNDVAQYNESVRTGNAKAELGFNTGAVFRLSQNSALTVGQCLRLDSGVLLVNGPVNACTSSITAGVQGTTYVIEVDDKGNQKVTVLEGEVVVKKTKKTTPSNTNPTPKPGTTSTDPTSKPSTTKQIRPTQQTPPKPPSFPDPNTQPTKPLTDPSQSSSDSKPVLEVKPQTSPSPSPSSSDTSDTVVLKSGQKLEVDAQGALGIIQKLTQGEFEGLLGGNLFKGFTDQLPSIDKIRSSFEGLFPGVSFPIPNLPSIPRIPTPSIPGLPF</sequence>
<feature type="compositionally biased region" description="Polar residues" evidence="1">
    <location>
        <begin position="216"/>
        <end position="235"/>
    </location>
</feature>
<name>A0AAW9Q3F9_9CYAN</name>
<comment type="caution">
    <text evidence="2">The sequence shown here is derived from an EMBL/GenBank/DDBJ whole genome shotgun (WGS) entry which is preliminary data.</text>
</comment>
<protein>
    <recommendedName>
        <fullName evidence="4">FecR protein domain-containing protein</fullName>
    </recommendedName>
</protein>
<feature type="compositionally biased region" description="Low complexity" evidence="1">
    <location>
        <begin position="173"/>
        <end position="199"/>
    </location>
</feature>
<dbReference type="AlphaFoldDB" id="A0AAW9Q3F9"/>
<proteinExistence type="predicted"/>